<proteinExistence type="predicted"/>
<feature type="compositionally biased region" description="Polar residues" evidence="1">
    <location>
        <begin position="14"/>
        <end position="27"/>
    </location>
</feature>
<evidence type="ECO:0000313" key="3">
    <source>
        <dbReference type="EMBL" id="GKV25768.1"/>
    </source>
</evidence>
<evidence type="ECO:0000259" key="2">
    <source>
        <dbReference type="Pfam" id="PF14244"/>
    </source>
</evidence>
<organism evidence="3 4">
    <name type="scientific">Rubroshorea leprosula</name>
    <dbReference type="NCBI Taxonomy" id="152421"/>
    <lineage>
        <taxon>Eukaryota</taxon>
        <taxon>Viridiplantae</taxon>
        <taxon>Streptophyta</taxon>
        <taxon>Embryophyta</taxon>
        <taxon>Tracheophyta</taxon>
        <taxon>Spermatophyta</taxon>
        <taxon>Magnoliopsida</taxon>
        <taxon>eudicotyledons</taxon>
        <taxon>Gunneridae</taxon>
        <taxon>Pentapetalae</taxon>
        <taxon>rosids</taxon>
        <taxon>malvids</taxon>
        <taxon>Malvales</taxon>
        <taxon>Dipterocarpaceae</taxon>
        <taxon>Rubroshorea</taxon>
    </lineage>
</organism>
<dbReference type="PANTHER" id="PTHR37610:SF97">
    <property type="entry name" value="RETROTRANSPOSON GAG DOMAIN-CONTAINING PROTEIN"/>
    <property type="match status" value="1"/>
</dbReference>
<dbReference type="Pfam" id="PF14244">
    <property type="entry name" value="Retrotran_gag_3"/>
    <property type="match status" value="1"/>
</dbReference>
<comment type="caution">
    <text evidence="3">The sequence shown here is derived from an EMBL/GenBank/DDBJ whole genome shotgun (WGS) entry which is preliminary data.</text>
</comment>
<keyword evidence="4" id="KW-1185">Reference proteome</keyword>
<dbReference type="Proteomes" id="UP001054252">
    <property type="component" value="Unassembled WGS sequence"/>
</dbReference>
<evidence type="ECO:0000256" key="1">
    <source>
        <dbReference type="SAM" id="MobiDB-lite"/>
    </source>
</evidence>
<protein>
    <recommendedName>
        <fullName evidence="2">Retrotransposon Copia-like N-terminal domain-containing protein</fullName>
    </recommendedName>
</protein>
<sequence length="175" mass="19933">MSGGEDLPKKPTTPKDTFNSETNSSNSPFYLHHSDSLGTVLVMQPLTGDNYPAWNRAMTMALEAKNKLGFVDGTFNELASNSTMFIVWSRCNSMDERHRSIRYVSSLAYLEQSAMAVVNTQDFARSNQQFRTRNGRPFYHCDFCGLDGHIETRCRKKQGNQSFHTSHYKGEFKEP</sequence>
<dbReference type="PANTHER" id="PTHR37610">
    <property type="entry name" value="CCHC-TYPE DOMAIN-CONTAINING PROTEIN"/>
    <property type="match status" value="1"/>
</dbReference>
<name>A0AAV5KMD9_9ROSI</name>
<gene>
    <name evidence="3" type="ORF">SLEP1_g35162</name>
</gene>
<reference evidence="3 4" key="1">
    <citation type="journal article" date="2021" name="Commun. Biol.">
        <title>The genome of Shorea leprosula (Dipterocarpaceae) highlights the ecological relevance of drought in aseasonal tropical rainforests.</title>
        <authorList>
            <person name="Ng K.K.S."/>
            <person name="Kobayashi M.J."/>
            <person name="Fawcett J.A."/>
            <person name="Hatakeyama M."/>
            <person name="Paape T."/>
            <person name="Ng C.H."/>
            <person name="Ang C.C."/>
            <person name="Tnah L.H."/>
            <person name="Lee C.T."/>
            <person name="Nishiyama T."/>
            <person name="Sese J."/>
            <person name="O'Brien M.J."/>
            <person name="Copetti D."/>
            <person name="Mohd Noor M.I."/>
            <person name="Ong R.C."/>
            <person name="Putra M."/>
            <person name="Sireger I.Z."/>
            <person name="Indrioko S."/>
            <person name="Kosugi Y."/>
            <person name="Izuno A."/>
            <person name="Isagi Y."/>
            <person name="Lee S.L."/>
            <person name="Shimizu K.K."/>
        </authorList>
    </citation>
    <scope>NUCLEOTIDE SEQUENCE [LARGE SCALE GENOMIC DNA]</scope>
    <source>
        <strain evidence="3">214</strain>
    </source>
</reference>
<dbReference type="InterPro" id="IPR029472">
    <property type="entry name" value="Copia-like_N"/>
</dbReference>
<accession>A0AAV5KMD9</accession>
<dbReference type="AlphaFoldDB" id="A0AAV5KMD9"/>
<dbReference type="EMBL" id="BPVZ01000070">
    <property type="protein sequence ID" value="GKV25768.1"/>
    <property type="molecule type" value="Genomic_DNA"/>
</dbReference>
<feature type="region of interest" description="Disordered" evidence="1">
    <location>
        <begin position="1"/>
        <end position="27"/>
    </location>
</feature>
<feature type="domain" description="Retrotransposon Copia-like N-terminal" evidence="2">
    <location>
        <begin position="32"/>
        <end position="75"/>
    </location>
</feature>
<evidence type="ECO:0000313" key="4">
    <source>
        <dbReference type="Proteomes" id="UP001054252"/>
    </source>
</evidence>